<protein>
    <submittedName>
        <fullName evidence="1">Uncharacterized protein</fullName>
    </submittedName>
</protein>
<accession>A0A917HQJ1</accession>
<dbReference type="AlphaFoldDB" id="A0A917HQJ1"/>
<evidence type="ECO:0000313" key="2">
    <source>
        <dbReference type="Proteomes" id="UP000622860"/>
    </source>
</evidence>
<dbReference type="EMBL" id="BMFR01000026">
    <property type="protein sequence ID" value="GGG87501.1"/>
    <property type="molecule type" value="Genomic_DNA"/>
</dbReference>
<evidence type="ECO:0000313" key="1">
    <source>
        <dbReference type="EMBL" id="GGG87501.1"/>
    </source>
</evidence>
<reference evidence="1" key="1">
    <citation type="journal article" date="2014" name="Int. J. Syst. Evol. Microbiol.">
        <title>Complete genome sequence of Corynebacterium casei LMG S-19264T (=DSM 44701T), isolated from a smear-ripened cheese.</title>
        <authorList>
            <consortium name="US DOE Joint Genome Institute (JGI-PGF)"/>
            <person name="Walter F."/>
            <person name="Albersmeier A."/>
            <person name="Kalinowski J."/>
            <person name="Ruckert C."/>
        </authorList>
    </citation>
    <scope>NUCLEOTIDE SEQUENCE</scope>
    <source>
        <strain evidence="1">CGMCC 1.12754</strain>
    </source>
</reference>
<reference evidence="1" key="2">
    <citation type="submission" date="2020-09" db="EMBL/GenBank/DDBJ databases">
        <authorList>
            <person name="Sun Q."/>
            <person name="Zhou Y."/>
        </authorList>
    </citation>
    <scope>NUCLEOTIDE SEQUENCE</scope>
    <source>
        <strain evidence="1">CGMCC 1.12754</strain>
    </source>
</reference>
<gene>
    <name evidence="1" type="ORF">GCM10011398_36700</name>
</gene>
<organism evidence="1 2">
    <name type="scientific">Virgibacillus oceani</name>
    <dbReference type="NCBI Taxonomy" id="1479511"/>
    <lineage>
        <taxon>Bacteria</taxon>
        <taxon>Bacillati</taxon>
        <taxon>Bacillota</taxon>
        <taxon>Bacilli</taxon>
        <taxon>Bacillales</taxon>
        <taxon>Bacillaceae</taxon>
        <taxon>Virgibacillus</taxon>
    </lineage>
</organism>
<comment type="caution">
    <text evidence="1">The sequence shown here is derived from an EMBL/GenBank/DDBJ whole genome shotgun (WGS) entry which is preliminary data.</text>
</comment>
<name>A0A917HQJ1_9BACI</name>
<proteinExistence type="predicted"/>
<dbReference type="Proteomes" id="UP000622860">
    <property type="component" value="Unassembled WGS sequence"/>
</dbReference>
<sequence length="41" mass="4965">MIRFFHLDLVRFLRSVRELVKVNTSIQIENLDSACFVPYYM</sequence>
<keyword evidence="2" id="KW-1185">Reference proteome</keyword>